<gene>
    <name evidence="4" type="ORF">PACLA_8A068695</name>
</gene>
<sequence>MTEHKKTGAQVEDMVMALVDAANDKDKSVTEMVRSSLYAIGLEKPELVLSLCKDYILKHQKLSKEHRVVLLESMGKIISDKRDVIQADLAKELLKLAFQEMTKSKDIQPKWQTAASDLIVSVGKKFKHEVMSELLENLVPGTLPHYFVILTLANFAQADAFALVPFLKDILGRLLPMLLLTKQDNMKWVFAHCFSRFSESVTYYLANVESTSHNDIRQNTFEGEMLSAYEILFNVWIKSNEAKVRLSIIEAIGYMSHLLSREKLEEQLPRLFSGINSLYRKHPPAQFYTITQSFCRILEAAISDGGDMLALHLDHLLNDLYDKACVMPDFSNPGTVKNCNEVLRCFDTLCKVFSDRIISHLLLKLEKSGEKGRLGSLSVLKQLVNSSGSYLENKKPLLVTGVQVVITDASPKVKQMFAQLIAAMAHHGYLNLEGGQRLVEFIVKQCAVNVDEEKPKKSSEGDSPSLKSIQSMCENILRLITTTIEKMESVLWPYLLEFLVQDEYTNAICALCQNLCYLAGKQRERDSENFTIDFVELVNLPKPVPILARLLVLGGHPLAGKERGTHVLGLLKLLSPILHPEIEELWDTVIPKLVQYVEENKENEEEWNQKSWENLLLKFFSKTLDEVEDEEWSIAVGLELGNQIRLYTNQSEDKNFLYKCVGVVMKVVTKKDFIQSQLSVIFSSTKHSDTDEKEGCAMAFGFCASNNLDAVLLKLEQITKNEMVPKSSGFLGLMK</sequence>
<feature type="domain" description="MROH2B-like HEAT-repeats" evidence="2">
    <location>
        <begin position="259"/>
        <end position="728"/>
    </location>
</feature>
<proteinExistence type="predicted"/>
<protein>
    <submittedName>
        <fullName evidence="4">Maestro heat-like repeat-containing family member 1</fullName>
    </submittedName>
</protein>
<evidence type="ECO:0000256" key="1">
    <source>
        <dbReference type="ARBA" id="ARBA00022737"/>
    </source>
</evidence>
<dbReference type="PANTHER" id="PTHR23120:SF0">
    <property type="entry name" value="MAESTRO HEAT-LIKE REPEAT FAMILY MEMBER 1"/>
    <property type="match status" value="1"/>
</dbReference>
<dbReference type="InterPro" id="IPR016024">
    <property type="entry name" value="ARM-type_fold"/>
</dbReference>
<evidence type="ECO:0000313" key="5">
    <source>
        <dbReference type="Proteomes" id="UP001152795"/>
    </source>
</evidence>
<dbReference type="InterPro" id="IPR055408">
    <property type="entry name" value="HEAT_MROH2B-like"/>
</dbReference>
<evidence type="ECO:0000259" key="3">
    <source>
        <dbReference type="Pfam" id="PF23221"/>
    </source>
</evidence>
<dbReference type="PANTHER" id="PTHR23120">
    <property type="entry name" value="MAESTRO-RELATED HEAT DOMAIN-CONTAINING"/>
    <property type="match status" value="1"/>
</dbReference>
<dbReference type="Gene3D" id="1.25.10.10">
    <property type="entry name" value="Leucine-rich Repeat Variant"/>
    <property type="match status" value="1"/>
</dbReference>
<comment type="caution">
    <text evidence="4">The sequence shown here is derived from an EMBL/GenBank/DDBJ whole genome shotgun (WGS) entry which is preliminary data.</text>
</comment>
<dbReference type="EMBL" id="CACRXK020001538">
    <property type="protein sequence ID" value="CAB3989712.1"/>
    <property type="molecule type" value="Genomic_DNA"/>
</dbReference>
<dbReference type="SUPFAM" id="SSF48371">
    <property type="entry name" value="ARM repeat"/>
    <property type="match status" value="1"/>
</dbReference>
<reference evidence="4" key="1">
    <citation type="submission" date="2020-04" db="EMBL/GenBank/DDBJ databases">
        <authorList>
            <person name="Alioto T."/>
            <person name="Alioto T."/>
            <person name="Gomez Garrido J."/>
        </authorList>
    </citation>
    <scope>NUCLEOTIDE SEQUENCE</scope>
    <source>
        <strain evidence="4">A484AB</strain>
    </source>
</reference>
<dbReference type="Pfam" id="PF23210">
    <property type="entry name" value="HEAT_Maestro_2"/>
    <property type="match status" value="1"/>
</dbReference>
<keyword evidence="1" id="KW-0677">Repeat</keyword>
<feature type="domain" description="MROH2B-like N-terminal HEAT-repeats" evidence="3">
    <location>
        <begin position="37"/>
        <end position="256"/>
    </location>
</feature>
<dbReference type="InterPro" id="IPR011989">
    <property type="entry name" value="ARM-like"/>
</dbReference>
<organism evidence="4 5">
    <name type="scientific">Paramuricea clavata</name>
    <name type="common">Red gorgonian</name>
    <name type="synonym">Violescent sea-whip</name>
    <dbReference type="NCBI Taxonomy" id="317549"/>
    <lineage>
        <taxon>Eukaryota</taxon>
        <taxon>Metazoa</taxon>
        <taxon>Cnidaria</taxon>
        <taxon>Anthozoa</taxon>
        <taxon>Octocorallia</taxon>
        <taxon>Malacalcyonacea</taxon>
        <taxon>Plexauridae</taxon>
        <taxon>Paramuricea</taxon>
    </lineage>
</organism>
<keyword evidence="5" id="KW-1185">Reference proteome</keyword>
<dbReference type="Pfam" id="PF23221">
    <property type="entry name" value="HEAT_MROH2B_1st"/>
    <property type="match status" value="1"/>
</dbReference>
<dbReference type="InterPro" id="IPR045206">
    <property type="entry name" value="Maestro_heat-like_prot"/>
</dbReference>
<dbReference type="OrthoDB" id="1884734at2759"/>
<dbReference type="GO" id="GO:0005737">
    <property type="term" value="C:cytoplasm"/>
    <property type="evidence" value="ECO:0007669"/>
    <property type="project" value="TreeGrafter"/>
</dbReference>
<dbReference type="InterPro" id="IPR056282">
    <property type="entry name" value="MROH2B-like_N_HEAT"/>
</dbReference>
<dbReference type="AlphaFoldDB" id="A0A6S7GJB8"/>
<evidence type="ECO:0000313" key="4">
    <source>
        <dbReference type="EMBL" id="CAB3989712.1"/>
    </source>
</evidence>
<evidence type="ECO:0000259" key="2">
    <source>
        <dbReference type="Pfam" id="PF23210"/>
    </source>
</evidence>
<feature type="non-terminal residue" evidence="4">
    <location>
        <position position="735"/>
    </location>
</feature>
<dbReference type="Proteomes" id="UP001152795">
    <property type="component" value="Unassembled WGS sequence"/>
</dbReference>
<name>A0A6S7GJB8_PARCT</name>
<accession>A0A6S7GJB8</accession>